<dbReference type="EMBL" id="KY514264">
    <property type="protein sequence ID" value="ARB11824.1"/>
    <property type="molecule type" value="Genomic_DNA"/>
</dbReference>
<dbReference type="Proteomes" id="UP000240218">
    <property type="component" value="Segment"/>
</dbReference>
<name>A0A2P0PAU3_9CAUD</name>
<proteinExistence type="predicted"/>
<gene>
    <name evidence="1" type="ORF">CB1_97</name>
</gene>
<keyword evidence="2" id="KW-1185">Reference proteome</keyword>
<evidence type="ECO:0000313" key="1">
    <source>
        <dbReference type="EMBL" id="ARB11824.1"/>
    </source>
</evidence>
<organism evidence="1 2">
    <name type="scientific">Pectobacterium phage vB_PatP_CB1</name>
    <dbReference type="NCBI Taxonomy" id="1958917"/>
    <lineage>
        <taxon>Viruses</taxon>
        <taxon>Duplodnaviria</taxon>
        <taxon>Heunggongvirae</taxon>
        <taxon>Uroviricota</taxon>
        <taxon>Caudoviricetes</taxon>
        <taxon>Schitoviridae</taxon>
        <taxon>Cbunavirus</taxon>
        <taxon>Cbunavirus CB1</taxon>
    </lineage>
</organism>
<reference evidence="1 2" key="1">
    <citation type="submission" date="2017-01" db="EMBL/GenBank/DDBJ databases">
        <title>Isolation and charaterisation of Pectobacterium phages.</title>
        <authorList>
            <person name="Buttimer C.T.H."/>
            <person name="Lucid A."/>
            <person name="Coffey A."/>
        </authorList>
    </citation>
    <scope>NUCLEOTIDE SEQUENCE [LARGE SCALE GENOMIC DNA]</scope>
</reference>
<sequence>MLNLLLWLLLLVDTPRIVLAEKGFLLCLTQLGHRPCHGNPAASYSYGVLLMSQPIGLFAALTGAVVATVSTVTTTATAVNRLANAGNELAKVCENKATRFGELIEIRDQMIYNAAKHELDNQLAALIAPAKK</sequence>
<accession>A0A2P0PAU3</accession>
<protein>
    <submittedName>
        <fullName evidence="1">Uncharacterized protein</fullName>
    </submittedName>
</protein>
<evidence type="ECO:0000313" key="2">
    <source>
        <dbReference type="Proteomes" id="UP000240218"/>
    </source>
</evidence>